<feature type="chain" id="PRO_5015859667" evidence="1">
    <location>
        <begin position="20"/>
        <end position="126"/>
    </location>
</feature>
<dbReference type="Pfam" id="PF07610">
    <property type="entry name" value="DUF1573"/>
    <property type="match status" value="1"/>
</dbReference>
<comment type="caution">
    <text evidence="2">The sequence shown here is derived from an EMBL/GenBank/DDBJ whole genome shotgun (WGS) entry which is preliminary data.</text>
</comment>
<proteinExistence type="predicted"/>
<evidence type="ECO:0000313" key="2">
    <source>
        <dbReference type="EMBL" id="PWB06664.1"/>
    </source>
</evidence>
<dbReference type="EMBL" id="PUBV01000021">
    <property type="protein sequence ID" value="PWB06664.1"/>
    <property type="molecule type" value="Genomic_DNA"/>
</dbReference>
<sequence>MKRIALALTASIWALAALAAGPEIKFDTTDHDCGTIRANKGALSWTYKFTNTGDEPLVIISVSNGGCGCTKPTFPTEPIAPGKTGEIKITFNPEGRRGQLARRVKVRTNAAEKPLLLSFKGMIIPK</sequence>
<name>A0A2V1IVD3_9BACT</name>
<dbReference type="GeneID" id="93424801"/>
<dbReference type="RefSeq" id="WP_107036548.1">
    <property type="nucleotide sequence ID" value="NZ_CAOLHR010000032.1"/>
</dbReference>
<evidence type="ECO:0000313" key="3">
    <source>
        <dbReference type="Proteomes" id="UP000244925"/>
    </source>
</evidence>
<evidence type="ECO:0000256" key="1">
    <source>
        <dbReference type="SAM" id="SignalP"/>
    </source>
</evidence>
<dbReference type="Proteomes" id="UP000244925">
    <property type="component" value="Unassembled WGS sequence"/>
</dbReference>
<accession>A0A2V1IVD3</accession>
<keyword evidence="3" id="KW-1185">Reference proteome</keyword>
<organism evidence="2 3">
    <name type="scientific">Paramuribaculum intestinale</name>
    <dbReference type="NCBI Taxonomy" id="2094151"/>
    <lineage>
        <taxon>Bacteria</taxon>
        <taxon>Pseudomonadati</taxon>
        <taxon>Bacteroidota</taxon>
        <taxon>Bacteroidia</taxon>
        <taxon>Bacteroidales</taxon>
        <taxon>Muribaculaceae</taxon>
        <taxon>Paramuribaculum</taxon>
    </lineage>
</organism>
<feature type="signal peptide" evidence="1">
    <location>
        <begin position="1"/>
        <end position="19"/>
    </location>
</feature>
<dbReference type="PANTHER" id="PTHR37833:SF1">
    <property type="entry name" value="SIGNAL PEPTIDE PROTEIN"/>
    <property type="match status" value="1"/>
</dbReference>
<protein>
    <submittedName>
        <fullName evidence="2">DUF1573 domain-containing protein</fullName>
    </submittedName>
</protein>
<dbReference type="PANTHER" id="PTHR37833">
    <property type="entry name" value="LIPOPROTEIN-RELATED"/>
    <property type="match status" value="1"/>
</dbReference>
<dbReference type="Gene3D" id="2.60.40.10">
    <property type="entry name" value="Immunoglobulins"/>
    <property type="match status" value="1"/>
</dbReference>
<keyword evidence="1" id="KW-0732">Signal</keyword>
<gene>
    <name evidence="2" type="ORF">C5O25_09720</name>
</gene>
<dbReference type="AlphaFoldDB" id="A0A2V1IVD3"/>
<reference evidence="3" key="1">
    <citation type="submission" date="2018-02" db="EMBL/GenBank/DDBJ databases">
        <authorList>
            <person name="Clavel T."/>
            <person name="Strowig T."/>
        </authorList>
    </citation>
    <scope>NUCLEOTIDE SEQUENCE [LARGE SCALE GENOMIC DNA]</scope>
    <source>
        <strain evidence="3">DSM 100764</strain>
    </source>
</reference>
<dbReference type="InterPro" id="IPR013783">
    <property type="entry name" value="Ig-like_fold"/>
</dbReference>
<dbReference type="InterPro" id="IPR011467">
    <property type="entry name" value="DUF1573"/>
</dbReference>